<dbReference type="GO" id="GO:0016757">
    <property type="term" value="F:glycosyltransferase activity"/>
    <property type="evidence" value="ECO:0007669"/>
    <property type="project" value="UniProtKB-KW"/>
</dbReference>
<keyword evidence="4" id="KW-0328">Glycosyltransferase</keyword>
<dbReference type="RefSeq" id="WP_103938372.1">
    <property type="nucleotide sequence ID" value="NZ_FNVO01000005.1"/>
</dbReference>
<gene>
    <name evidence="4" type="ORF">SAMN04489712_105421</name>
</gene>
<feature type="domain" description="Glycosyltransferase RgtA/B/C/D-like" evidence="3">
    <location>
        <begin position="92"/>
        <end position="256"/>
    </location>
</feature>
<feature type="transmembrane region" description="Helical" evidence="2">
    <location>
        <begin position="195"/>
        <end position="220"/>
    </location>
</feature>
<protein>
    <submittedName>
        <fullName evidence="4">Dolichyl-phosphate-mannose-protein mannosyltransferase</fullName>
    </submittedName>
</protein>
<reference evidence="5" key="1">
    <citation type="submission" date="2016-10" db="EMBL/GenBank/DDBJ databases">
        <authorList>
            <person name="Varghese N."/>
            <person name="Submissions S."/>
        </authorList>
    </citation>
    <scope>NUCLEOTIDE SEQUENCE [LARGE SCALE GENOMIC DNA]</scope>
    <source>
        <strain evidence="5">DSM 43163</strain>
    </source>
</reference>
<keyword evidence="2" id="KW-0812">Transmembrane</keyword>
<feature type="compositionally biased region" description="Basic and acidic residues" evidence="1">
    <location>
        <begin position="9"/>
        <end position="20"/>
    </location>
</feature>
<dbReference type="Pfam" id="PF13231">
    <property type="entry name" value="PMT_2"/>
    <property type="match status" value="1"/>
</dbReference>
<feature type="transmembrane region" description="Helical" evidence="2">
    <location>
        <begin position="293"/>
        <end position="313"/>
    </location>
</feature>
<keyword evidence="5" id="KW-1185">Reference proteome</keyword>
<keyword evidence="4" id="KW-0808">Transferase</keyword>
<keyword evidence="2" id="KW-1133">Transmembrane helix</keyword>
<feature type="transmembrane region" description="Helical" evidence="2">
    <location>
        <begin position="159"/>
        <end position="183"/>
    </location>
</feature>
<accession>A0A1H6AHG3</accession>
<dbReference type="OrthoDB" id="3459112at2"/>
<keyword evidence="2" id="KW-0472">Membrane</keyword>
<dbReference type="EMBL" id="FNVO01000005">
    <property type="protein sequence ID" value="SEG47445.1"/>
    <property type="molecule type" value="Genomic_DNA"/>
</dbReference>
<feature type="transmembrane region" description="Helical" evidence="2">
    <location>
        <begin position="319"/>
        <end position="339"/>
    </location>
</feature>
<evidence type="ECO:0000259" key="3">
    <source>
        <dbReference type="Pfam" id="PF13231"/>
    </source>
</evidence>
<feature type="transmembrane region" description="Helical" evidence="2">
    <location>
        <begin position="28"/>
        <end position="46"/>
    </location>
</feature>
<feature type="transmembrane region" description="Helical" evidence="2">
    <location>
        <begin position="232"/>
        <end position="250"/>
    </location>
</feature>
<proteinExistence type="predicted"/>
<evidence type="ECO:0000313" key="4">
    <source>
        <dbReference type="EMBL" id="SEG47445.1"/>
    </source>
</evidence>
<dbReference type="AlphaFoldDB" id="A0A1H6AHG3"/>
<feature type="transmembrane region" description="Helical" evidence="2">
    <location>
        <begin position="351"/>
        <end position="374"/>
    </location>
</feature>
<evidence type="ECO:0000313" key="5">
    <source>
        <dbReference type="Proteomes" id="UP000236723"/>
    </source>
</evidence>
<sequence>MAQTTVRESATERSGEEGPRRGPLRRRVVWFSALVAAVTVAVQWVVMTPPLYYDPYYVFEAARRWPDIPLDQWPFDQVPHQVNRIGLVLPTRLMQELLGSGQAAYFAMAALGGIVFYVGCYLLVRSLFGDRVGLPATLLLMAHPFFTMTNPFAGQEITWSMGVLLPDMPGAGLFALGVAGLVVASRRTGRRQTVLLVAAGLCLGSAFLVRDFVAFMYLGIPVFFRLLGISWRRLWVVAAPMLGVLAVSMIHNQLVWGNAMSAIRSAAGHGGEPNEPVTRMLALRSFERAMTDWHPLGWVFVALLALNVVGWAVTRDRRLALTLVWFVTLAVPLTLLSGLTDPHHITLRGWLLRYWFPVLPAFLAGGLGALVLLLGRVSAVRVRTGLAVACCALAGAYLPVAVAQVPDLPRDKAWNELRAWLDGRDDLPVIWSDYRLAQTLTFYTKDVWGRPQWHGRIRSFPHEYRAIPVIAENGPFLFTRWRGQEPAMVANTRLDAEGGYRRLWRSSDGLLEIWAR</sequence>
<name>A0A1H6AHG3_9ACTN</name>
<organism evidence="4 5">
    <name type="scientific">Thermomonospora echinospora</name>
    <dbReference type="NCBI Taxonomy" id="1992"/>
    <lineage>
        <taxon>Bacteria</taxon>
        <taxon>Bacillati</taxon>
        <taxon>Actinomycetota</taxon>
        <taxon>Actinomycetes</taxon>
        <taxon>Streptosporangiales</taxon>
        <taxon>Thermomonosporaceae</taxon>
        <taxon>Thermomonospora</taxon>
    </lineage>
</organism>
<dbReference type="Proteomes" id="UP000236723">
    <property type="component" value="Unassembled WGS sequence"/>
</dbReference>
<feature type="transmembrane region" description="Helical" evidence="2">
    <location>
        <begin position="386"/>
        <end position="405"/>
    </location>
</feature>
<evidence type="ECO:0000256" key="1">
    <source>
        <dbReference type="SAM" id="MobiDB-lite"/>
    </source>
</evidence>
<feature type="transmembrane region" description="Helical" evidence="2">
    <location>
        <begin position="136"/>
        <end position="153"/>
    </location>
</feature>
<feature type="region of interest" description="Disordered" evidence="1">
    <location>
        <begin position="1"/>
        <end position="21"/>
    </location>
</feature>
<feature type="transmembrane region" description="Helical" evidence="2">
    <location>
        <begin position="103"/>
        <end position="124"/>
    </location>
</feature>
<evidence type="ECO:0000256" key="2">
    <source>
        <dbReference type="SAM" id="Phobius"/>
    </source>
</evidence>
<dbReference type="InterPro" id="IPR038731">
    <property type="entry name" value="RgtA/B/C-like"/>
</dbReference>